<dbReference type="AlphaFoldDB" id="A0A1I7U1X6"/>
<name>A0A1I7U1X6_9PELO</name>
<evidence type="ECO:0000313" key="3">
    <source>
        <dbReference type="WBParaSite" id="Csp11.Scaffold629.g14022.t1"/>
    </source>
</evidence>
<feature type="signal peptide" evidence="1">
    <location>
        <begin position="1"/>
        <end position="17"/>
    </location>
</feature>
<reference evidence="3" key="1">
    <citation type="submission" date="2016-11" db="UniProtKB">
        <authorList>
            <consortium name="WormBaseParasite"/>
        </authorList>
    </citation>
    <scope>IDENTIFICATION</scope>
</reference>
<sequence length="80" mass="9113">MLSSILLSSILFSLASSTGHLRLELTASNVFYLQLRTNFNFQTMFMIMGNTRIISFHPKTDQPSLEYGFSRRAASVLRHV</sequence>
<dbReference type="WBParaSite" id="Csp11.Scaffold629.g14022.t1">
    <property type="protein sequence ID" value="Csp11.Scaffold629.g14022.t1"/>
    <property type="gene ID" value="Csp11.Scaffold629.g14022"/>
</dbReference>
<dbReference type="InterPro" id="IPR053132">
    <property type="entry name" value="Mesendoderm_Regulator"/>
</dbReference>
<dbReference type="PANTHER" id="PTHR35855">
    <property type="entry name" value="PROTEIN CBG11437-RELATED"/>
    <property type="match status" value="1"/>
</dbReference>
<dbReference type="PANTHER" id="PTHR35855:SF1">
    <property type="entry name" value="CUB DOMAIN-CONTAINING PROTEIN-RELATED"/>
    <property type="match status" value="1"/>
</dbReference>
<keyword evidence="1" id="KW-0732">Signal</keyword>
<protein>
    <submittedName>
        <fullName evidence="3">Secreted protein</fullName>
    </submittedName>
</protein>
<evidence type="ECO:0000256" key="1">
    <source>
        <dbReference type="SAM" id="SignalP"/>
    </source>
</evidence>
<organism evidence="2 3">
    <name type="scientific">Caenorhabditis tropicalis</name>
    <dbReference type="NCBI Taxonomy" id="1561998"/>
    <lineage>
        <taxon>Eukaryota</taxon>
        <taxon>Metazoa</taxon>
        <taxon>Ecdysozoa</taxon>
        <taxon>Nematoda</taxon>
        <taxon>Chromadorea</taxon>
        <taxon>Rhabditida</taxon>
        <taxon>Rhabditina</taxon>
        <taxon>Rhabditomorpha</taxon>
        <taxon>Rhabditoidea</taxon>
        <taxon>Rhabditidae</taxon>
        <taxon>Peloderinae</taxon>
        <taxon>Caenorhabditis</taxon>
    </lineage>
</organism>
<proteinExistence type="predicted"/>
<accession>A0A1I7U1X6</accession>
<feature type="chain" id="PRO_5009308396" evidence="1">
    <location>
        <begin position="18"/>
        <end position="80"/>
    </location>
</feature>
<dbReference type="Proteomes" id="UP000095282">
    <property type="component" value="Unplaced"/>
</dbReference>
<keyword evidence="2" id="KW-1185">Reference proteome</keyword>
<evidence type="ECO:0000313" key="2">
    <source>
        <dbReference type="Proteomes" id="UP000095282"/>
    </source>
</evidence>